<gene>
    <name evidence="1" type="ORF">Hsw_1912</name>
</gene>
<dbReference type="Proteomes" id="UP000019423">
    <property type="component" value="Chromosome"/>
</dbReference>
<proteinExistence type="predicted"/>
<dbReference type="PATRIC" id="fig|1227739.3.peg.2131"/>
<dbReference type="KEGG" id="hsw:Hsw_1912"/>
<evidence type="ECO:0000313" key="1">
    <source>
        <dbReference type="EMBL" id="AHJ97507.1"/>
    </source>
</evidence>
<dbReference type="EMBL" id="CP007145">
    <property type="protein sequence ID" value="AHJ97507.1"/>
    <property type="molecule type" value="Genomic_DNA"/>
</dbReference>
<sequence>MAACLLGLAAPGFAQTAPSFSDLSTARYDRSDTMRAVQHLFMQRSKATRVWLNMGLDAAVGATLDKAALAAVAAFEPDKRYYKTWQQQANGDMVMGSLAAAYGFYRLSRFGPQRYQRVMQAYAQGGPLPEYLQRRLKNRYFRLRPL</sequence>
<dbReference type="HOGENOM" id="CLU_1774901_0_0_10"/>
<accession>W8F0I4</accession>
<organism evidence="1 2">
    <name type="scientific">Hymenobacter swuensis DY53</name>
    <dbReference type="NCBI Taxonomy" id="1227739"/>
    <lineage>
        <taxon>Bacteria</taxon>
        <taxon>Pseudomonadati</taxon>
        <taxon>Bacteroidota</taxon>
        <taxon>Cytophagia</taxon>
        <taxon>Cytophagales</taxon>
        <taxon>Hymenobacteraceae</taxon>
        <taxon>Hymenobacter</taxon>
    </lineage>
</organism>
<name>W8F0I4_9BACT</name>
<evidence type="ECO:0000313" key="2">
    <source>
        <dbReference type="Proteomes" id="UP000019423"/>
    </source>
</evidence>
<dbReference type="AlphaFoldDB" id="W8F0I4"/>
<keyword evidence="2" id="KW-1185">Reference proteome</keyword>
<reference evidence="1 2" key="1">
    <citation type="submission" date="2014-01" db="EMBL/GenBank/DDBJ databases">
        <title>Complete genome sequence of ionizing-radiation resistance bacterium Hymenobacter swuensis DY53.</title>
        <authorList>
            <person name="Jung J.-H."/>
            <person name="Jeong S.-W."/>
            <person name="Joe M.-H."/>
            <person name="Cho y.-j."/>
            <person name="Kim M.-K."/>
            <person name="Lim S.-Y."/>
        </authorList>
    </citation>
    <scope>NUCLEOTIDE SEQUENCE [LARGE SCALE GENOMIC DNA]</scope>
    <source>
        <strain evidence="1 2">DY53</strain>
    </source>
</reference>
<protein>
    <submittedName>
        <fullName evidence="1">Uncharacterized protein</fullName>
    </submittedName>
</protein>